<dbReference type="InterPro" id="IPR006709">
    <property type="entry name" value="SSU_processome_Utp14"/>
</dbReference>
<evidence type="ECO:0000256" key="3">
    <source>
        <dbReference type="ARBA" id="ARBA00023242"/>
    </source>
</evidence>
<dbReference type="PANTHER" id="PTHR14150">
    <property type="entry name" value="U3 SMALL NUCLEOLAR RNA-ASSOCIATED PROTEIN 14"/>
    <property type="match status" value="1"/>
</dbReference>
<feature type="region of interest" description="Disordered" evidence="5">
    <location>
        <begin position="1"/>
        <end position="84"/>
    </location>
</feature>
<feature type="region of interest" description="Disordered" evidence="5">
    <location>
        <begin position="553"/>
        <end position="677"/>
    </location>
</feature>
<comment type="subcellular location">
    <subcellularLocation>
        <location evidence="1">Nucleus</location>
        <location evidence="1">Nucleolus</location>
    </subcellularLocation>
</comment>
<evidence type="ECO:0000256" key="4">
    <source>
        <dbReference type="SAM" id="Coils"/>
    </source>
</evidence>
<gene>
    <name evidence="6" type="ORF">BOLC2T09905H</name>
</gene>
<keyword evidence="2" id="KW-0597">Phosphoprotein</keyword>
<feature type="compositionally biased region" description="Basic and acidic residues" evidence="5">
    <location>
        <begin position="71"/>
        <end position="84"/>
    </location>
</feature>
<organism evidence="6">
    <name type="scientific">Brassica oleracea</name>
    <name type="common">Wild cabbage</name>
    <dbReference type="NCBI Taxonomy" id="3712"/>
    <lineage>
        <taxon>Eukaryota</taxon>
        <taxon>Viridiplantae</taxon>
        <taxon>Streptophyta</taxon>
        <taxon>Embryophyta</taxon>
        <taxon>Tracheophyta</taxon>
        <taxon>Spermatophyta</taxon>
        <taxon>Magnoliopsida</taxon>
        <taxon>eudicotyledons</taxon>
        <taxon>Gunneridae</taxon>
        <taxon>Pentapetalae</taxon>
        <taxon>rosids</taxon>
        <taxon>malvids</taxon>
        <taxon>Brassicales</taxon>
        <taxon>Brassicaceae</taxon>
        <taxon>Brassiceae</taxon>
        <taxon>Brassica</taxon>
    </lineage>
</organism>
<feature type="region of interest" description="Disordered" evidence="5">
    <location>
        <begin position="104"/>
        <end position="138"/>
    </location>
</feature>
<evidence type="ECO:0000313" key="6">
    <source>
        <dbReference type="EMBL" id="VDD24051.1"/>
    </source>
</evidence>
<evidence type="ECO:0000256" key="5">
    <source>
        <dbReference type="SAM" id="MobiDB-lite"/>
    </source>
</evidence>
<evidence type="ECO:0000256" key="2">
    <source>
        <dbReference type="ARBA" id="ARBA00022553"/>
    </source>
</evidence>
<proteinExistence type="predicted"/>
<feature type="compositionally biased region" description="Acidic residues" evidence="5">
    <location>
        <begin position="43"/>
        <end position="53"/>
    </location>
</feature>
<feature type="compositionally biased region" description="Acidic residues" evidence="5">
    <location>
        <begin position="455"/>
        <end position="472"/>
    </location>
</feature>
<feature type="compositionally biased region" description="Acidic residues" evidence="5">
    <location>
        <begin position="568"/>
        <end position="577"/>
    </location>
</feature>
<feature type="region of interest" description="Disordered" evidence="5">
    <location>
        <begin position="716"/>
        <end position="737"/>
    </location>
</feature>
<feature type="compositionally biased region" description="Acidic residues" evidence="5">
    <location>
        <begin position="108"/>
        <end position="135"/>
    </location>
</feature>
<dbReference type="Pfam" id="PF04615">
    <property type="entry name" value="Utp14"/>
    <property type="match status" value="1"/>
</dbReference>
<keyword evidence="3" id="KW-0539">Nucleus</keyword>
<dbReference type="AlphaFoldDB" id="A0A3P6DKJ7"/>
<dbReference type="GO" id="GO:0032040">
    <property type="term" value="C:small-subunit processome"/>
    <property type="evidence" value="ECO:0007669"/>
    <property type="project" value="InterPro"/>
</dbReference>
<feature type="coiled-coil region" evidence="4">
    <location>
        <begin position="506"/>
        <end position="533"/>
    </location>
</feature>
<feature type="region of interest" description="Disordered" evidence="5">
    <location>
        <begin position="846"/>
        <end position="881"/>
    </location>
</feature>
<keyword evidence="4" id="KW-0175">Coiled coil</keyword>
<feature type="compositionally biased region" description="Acidic residues" evidence="5">
    <location>
        <begin position="665"/>
        <end position="677"/>
    </location>
</feature>
<protein>
    <submittedName>
        <fullName evidence="6">Uncharacterized protein</fullName>
    </submittedName>
</protein>
<sequence length="881" mass="99913">MGGLKRKSSSSAKTLAKSKKKKGPHLPNSILKVIANQKRPLNSDEEDDDVIGSDDEHGGDLYEYEEGVPEEESRKNNRYDRHDNYDYELPEDFEVRDVFGLIQPWIDENVESEDDDDGGNNDNDEAEGDDDDDDDDRHTRMLQSLTGMPSAAFEGESKSKPVLFTEAYPEGEFNPTRDVLEGKNVLTEEDFLAPLEGTPGYQKTSKQIARMRKDTKHVVHAPLPKPQRERLERKAVIGLVDEEFSKWVHLVKKNREAPTVYFNQDVDLGYSTVGAIASEFQPRTDFEKKMASVLNDSEVSEAHRDDGARLLELNEAIYGCNCLVVVQVSMEDHIKDRNHIAKMRSLLFRHELKSKRIKKIKSKTYHRLKNKDLKNSSLGALMDPEMAKEEAMRQEAKRVEERMTLKHKNTGKWAKRMISRGLNVKYDGTKAAIAEQLQMNATLSRKMNSMRDGSSSDESDDEEELNDGSDEDTPSRLIAKAKEKTLRALEDDEVPNAGLMSLPFMARAMKKKNEEANEEAKRALEEYEEWENSGGENSKKTVNVSGRRVFGATAKVEAPKESRKDSDNFYDDSDSDNDMAGIEDNNIEPVRDNASPARNTITDTEKFDDDVAGNPASKTTFDVAMFASGSWKKMTGSKNTESKKASKKTRAPIPQAQDKKGSRDEESEDSESEAEEMVDGVLTFASKETFEVPSQAELINRAFAGDDVLDEFEKDKEEVLNQEVPKPEKPVLVPGWGNWTDIQRKRGISKQMVQKHEAEKKEWEQGLKTRKDARLKHVIISEKVDKKAEKLHTTTLPFPYTSKEVFEHSMRMPIGPEFNPSTIVGELNRPEVVKKTGVIIKPVKFEEVNPNDEVDDEHPRNHQKQRPKKKTSRRQGKVKSK</sequence>
<reference evidence="6" key="1">
    <citation type="submission" date="2018-11" db="EMBL/GenBank/DDBJ databases">
        <authorList>
            <consortium name="Genoscope - CEA"/>
            <person name="William W."/>
        </authorList>
    </citation>
    <scope>NUCLEOTIDE SEQUENCE</scope>
</reference>
<feature type="compositionally biased region" description="Basic and acidic residues" evidence="5">
    <location>
        <begin position="716"/>
        <end position="729"/>
    </location>
</feature>
<dbReference type="GO" id="GO:0006364">
    <property type="term" value="P:rRNA processing"/>
    <property type="evidence" value="ECO:0007669"/>
    <property type="project" value="InterPro"/>
</dbReference>
<feature type="compositionally biased region" description="Basic residues" evidence="5">
    <location>
        <begin position="861"/>
        <end position="881"/>
    </location>
</feature>
<dbReference type="PANTHER" id="PTHR14150:SF12">
    <property type="entry name" value="U3 SMALL NUCLEOLAR RNA-ASSOCIATED PROTEIN 14 HOMOLOG A"/>
    <property type="match status" value="1"/>
</dbReference>
<feature type="region of interest" description="Disordered" evidence="5">
    <location>
        <begin position="444"/>
        <end position="476"/>
    </location>
</feature>
<accession>A0A3P6DKJ7</accession>
<name>A0A3P6DKJ7_BRAOL</name>
<dbReference type="EMBL" id="LR031874">
    <property type="protein sequence ID" value="VDD24051.1"/>
    <property type="molecule type" value="Genomic_DNA"/>
</dbReference>
<feature type="compositionally biased region" description="Basic and acidic residues" evidence="5">
    <location>
        <begin position="557"/>
        <end position="567"/>
    </location>
</feature>
<evidence type="ECO:0000256" key="1">
    <source>
        <dbReference type="ARBA" id="ARBA00004604"/>
    </source>
</evidence>